<sequence>MEITLLIFLSSGLFLGWSLGANDASNVFGTAVASRMIKFTTAAIICSVFVVLGAVISGAGAAHGLGKLGQLNALGGAFMAALSAALTVYAMTRASLPVSTTQAVVGAIIGWNWFSGSITDTAALTKILATWVACPLLGALFGAVIYKTMTYVIDRTRVHVLSLDSYTRLGLILAGAFGSYSLGANNIGNVMGVFVPSSPFTEVSIGGWVTLTSVQQLFFFGALAICVGVFTYSKRVMMTVGSGVVPLNPVGAWVVVISHSIVLFLFSSLTLEHFLASKGLPTIPLIPVSSSQAVIGAVIGIGLLKGGKAIRWRALGSIASGWVTTPIVASLICFVMLFVLQNVFNQVVYHKVYYELSEPAIAYLREGGMPPAGLASVAGERIEGGVAFRDRLRAQTELPRALEDKVIETARLFPMRITQEGVAQVDAAYIAPAQLEAVKALIGKTFHYRWQLQEALAALEPEWKLLPNTKVNKSLNKHLKEQLEYICSVFHVEQADPEAPPMSIRR</sequence>
<dbReference type="RefSeq" id="WP_164450485.1">
    <property type="nucleotide sequence ID" value="NZ_JAAIJQ010000002.1"/>
</dbReference>
<keyword evidence="4 6" id="KW-1133">Transmembrane helix</keyword>
<evidence type="ECO:0000256" key="3">
    <source>
        <dbReference type="ARBA" id="ARBA00022692"/>
    </source>
</evidence>
<dbReference type="Proteomes" id="UP000483379">
    <property type="component" value="Unassembled WGS sequence"/>
</dbReference>
<dbReference type="GO" id="GO:0035435">
    <property type="term" value="P:phosphate ion transmembrane transport"/>
    <property type="evidence" value="ECO:0007669"/>
    <property type="project" value="TreeGrafter"/>
</dbReference>
<comment type="caution">
    <text evidence="7">The sequence shown here is derived from an EMBL/GenBank/DDBJ whole genome shotgun (WGS) entry which is preliminary data.</text>
</comment>
<dbReference type="PANTHER" id="PTHR11101:SF80">
    <property type="entry name" value="PHOSPHATE TRANSPORTER"/>
    <property type="match status" value="1"/>
</dbReference>
<dbReference type="GO" id="GO:0016020">
    <property type="term" value="C:membrane"/>
    <property type="evidence" value="ECO:0007669"/>
    <property type="project" value="UniProtKB-SubCell"/>
</dbReference>
<comment type="subcellular location">
    <subcellularLocation>
        <location evidence="1 6">Membrane</location>
        <topology evidence="1 6">Multi-pass membrane protein</topology>
    </subcellularLocation>
</comment>
<evidence type="ECO:0000313" key="7">
    <source>
        <dbReference type="EMBL" id="NEV60439.1"/>
    </source>
</evidence>
<gene>
    <name evidence="7" type="ORF">G3446_00785</name>
</gene>
<feature type="transmembrane region" description="Helical" evidence="6">
    <location>
        <begin position="250"/>
        <end position="271"/>
    </location>
</feature>
<keyword evidence="3 6" id="KW-0812">Transmembrane</keyword>
<feature type="transmembrane region" description="Helical" evidence="6">
    <location>
        <begin position="283"/>
        <end position="304"/>
    </location>
</feature>
<dbReference type="Pfam" id="PF01384">
    <property type="entry name" value="PHO4"/>
    <property type="match status" value="1"/>
</dbReference>
<keyword evidence="8" id="KW-1185">Reference proteome</keyword>
<dbReference type="InterPro" id="IPR001204">
    <property type="entry name" value="Phos_transporter"/>
</dbReference>
<accession>A0A6M0JT69</accession>
<name>A0A6M0JT69_9GAMM</name>
<dbReference type="PANTHER" id="PTHR11101">
    <property type="entry name" value="PHOSPHATE TRANSPORTER"/>
    <property type="match status" value="1"/>
</dbReference>
<feature type="transmembrane region" description="Helical" evidence="6">
    <location>
        <begin position="71"/>
        <end position="91"/>
    </location>
</feature>
<feature type="transmembrane region" description="Helical" evidence="6">
    <location>
        <begin position="36"/>
        <end position="59"/>
    </location>
</feature>
<dbReference type="EMBL" id="JAAIJQ010000002">
    <property type="protein sequence ID" value="NEV60439.1"/>
    <property type="molecule type" value="Genomic_DNA"/>
</dbReference>
<evidence type="ECO:0000256" key="5">
    <source>
        <dbReference type="ARBA" id="ARBA00023136"/>
    </source>
</evidence>
<feature type="transmembrane region" description="Helical" evidence="6">
    <location>
        <begin position="205"/>
        <end position="230"/>
    </location>
</feature>
<keyword evidence="6" id="KW-0592">Phosphate transport</keyword>
<dbReference type="GO" id="GO:0005315">
    <property type="term" value="F:phosphate transmembrane transporter activity"/>
    <property type="evidence" value="ECO:0007669"/>
    <property type="project" value="InterPro"/>
</dbReference>
<evidence type="ECO:0000256" key="6">
    <source>
        <dbReference type="RuleBase" id="RU363058"/>
    </source>
</evidence>
<feature type="transmembrane region" description="Helical" evidence="6">
    <location>
        <begin position="127"/>
        <end position="146"/>
    </location>
</feature>
<keyword evidence="5 6" id="KW-0472">Membrane</keyword>
<evidence type="ECO:0000256" key="4">
    <source>
        <dbReference type="ARBA" id="ARBA00022989"/>
    </source>
</evidence>
<proteinExistence type="inferred from homology"/>
<evidence type="ECO:0000313" key="8">
    <source>
        <dbReference type="Proteomes" id="UP000483379"/>
    </source>
</evidence>
<keyword evidence="2 6" id="KW-0813">Transport</keyword>
<protein>
    <recommendedName>
        <fullName evidence="6">Phosphate transporter</fullName>
    </recommendedName>
</protein>
<evidence type="ECO:0000256" key="1">
    <source>
        <dbReference type="ARBA" id="ARBA00004141"/>
    </source>
</evidence>
<organism evidence="7 8">
    <name type="scientific">Thiorhodococcus minor</name>
    <dbReference type="NCBI Taxonomy" id="57489"/>
    <lineage>
        <taxon>Bacteria</taxon>
        <taxon>Pseudomonadati</taxon>
        <taxon>Pseudomonadota</taxon>
        <taxon>Gammaproteobacteria</taxon>
        <taxon>Chromatiales</taxon>
        <taxon>Chromatiaceae</taxon>
        <taxon>Thiorhodococcus</taxon>
    </lineage>
</organism>
<dbReference type="AlphaFoldDB" id="A0A6M0JT69"/>
<evidence type="ECO:0000256" key="2">
    <source>
        <dbReference type="ARBA" id="ARBA00022448"/>
    </source>
</evidence>
<feature type="transmembrane region" description="Helical" evidence="6">
    <location>
        <begin position="316"/>
        <end position="340"/>
    </location>
</feature>
<reference evidence="7 8" key="1">
    <citation type="submission" date="2020-02" db="EMBL/GenBank/DDBJ databases">
        <title>Genome sequences of Thiorhodococcus mannitoliphagus and Thiorhodococcus minor, purple sulfur photosynthetic bacteria in the gammaproteobacterial family, Chromatiaceae.</title>
        <authorList>
            <person name="Aviles F.A."/>
            <person name="Meyer T.E."/>
            <person name="Kyndt J.A."/>
        </authorList>
    </citation>
    <scope>NUCLEOTIDE SEQUENCE [LARGE SCALE GENOMIC DNA]</scope>
    <source>
        <strain evidence="7 8">DSM 11518</strain>
    </source>
</reference>
<comment type="similarity">
    <text evidence="6">Belongs to the inorganic phosphate transporter (PiT) (TC 2.A.20) family.</text>
</comment>
<feature type="transmembrane region" description="Helical" evidence="6">
    <location>
        <begin position="166"/>
        <end position="185"/>
    </location>
</feature>